<accession>A0A7K1YE55</accession>
<evidence type="ECO:0000259" key="1">
    <source>
        <dbReference type="Pfam" id="PF13201"/>
    </source>
</evidence>
<dbReference type="Gene3D" id="2.60.40.2340">
    <property type="match status" value="1"/>
</dbReference>
<comment type="caution">
    <text evidence="2">The sequence shown here is derived from an EMBL/GenBank/DDBJ whole genome shotgun (WGS) entry which is preliminary data.</text>
</comment>
<sequence length="361" mass="39179">MGNRNKTLNHLIKRLLLFVTIFFAVSCIKDAPLNPEADIEVFTIDPALTTSKTVIDQVNNVIKLYITSEAYDQGVAPSITVSKGAGIAPASGDSIHPKDKQVQYTVTSENGVNKKIYTVEVVNVGDWSFDFEVWQQNADDKYEFPVESGNVELWTSGNPGVALAGVEQRRDAYPTRFTSDAYSGKGAAEMVTIKGTFLSDFVGAYIFAGSLFLGDFNPEFALANPLQATEFGEPYVGLPKSFTGYYKYTPGPVFQDENQNPVSGKTDQCAIYAVLYEGPDKLNATNIHTSDRIIATATLPDGSAKSSFTRFDIPFTYIQGRDPAGKNLLMAIVASSSVEGDHYRGAIGSKLVVDSLAIVPK</sequence>
<evidence type="ECO:0000313" key="3">
    <source>
        <dbReference type="Proteomes" id="UP000466586"/>
    </source>
</evidence>
<dbReference type="AlphaFoldDB" id="A0A7K1YE55"/>
<feature type="domain" description="Putative carbohydrate metabolism" evidence="1">
    <location>
        <begin position="130"/>
        <end position="359"/>
    </location>
</feature>
<proteinExistence type="predicted"/>
<protein>
    <recommendedName>
        <fullName evidence="1">Putative carbohydrate metabolism domain-containing protein</fullName>
    </recommendedName>
</protein>
<dbReference type="RefSeq" id="WP_160846067.1">
    <property type="nucleotide sequence ID" value="NZ_WVHT01000011.1"/>
</dbReference>
<dbReference type="InterPro" id="IPR038653">
    <property type="entry name" value="Put_CMD_sf"/>
</dbReference>
<dbReference type="InterPro" id="IPR025112">
    <property type="entry name" value="PCMD"/>
</dbReference>
<reference evidence="2 3" key="1">
    <citation type="submission" date="2019-11" db="EMBL/GenBank/DDBJ databases">
        <title>Pedobacter sp. HMF7647 Genome sequencing and assembly.</title>
        <authorList>
            <person name="Kang H."/>
            <person name="Kim H."/>
            <person name="Joh K."/>
        </authorList>
    </citation>
    <scope>NUCLEOTIDE SEQUENCE [LARGE SCALE GENOMIC DNA]</scope>
    <source>
        <strain evidence="2 3">HMF7647</strain>
    </source>
</reference>
<name>A0A7K1YE55_9SPHI</name>
<evidence type="ECO:0000313" key="2">
    <source>
        <dbReference type="EMBL" id="MXV52886.1"/>
    </source>
</evidence>
<organism evidence="2 3">
    <name type="scientific">Hufsiella arboris</name>
    <dbReference type="NCBI Taxonomy" id="2695275"/>
    <lineage>
        <taxon>Bacteria</taxon>
        <taxon>Pseudomonadati</taxon>
        <taxon>Bacteroidota</taxon>
        <taxon>Sphingobacteriia</taxon>
        <taxon>Sphingobacteriales</taxon>
        <taxon>Sphingobacteriaceae</taxon>
        <taxon>Hufsiella</taxon>
    </lineage>
</organism>
<keyword evidence="3" id="KW-1185">Reference proteome</keyword>
<dbReference type="Pfam" id="PF13201">
    <property type="entry name" value="PCMD"/>
    <property type="match status" value="1"/>
</dbReference>
<dbReference type="Gene3D" id="2.60.120.890">
    <property type="entry name" value="BT2081, beta-jelly-roll domain"/>
    <property type="match status" value="1"/>
</dbReference>
<dbReference type="Proteomes" id="UP000466586">
    <property type="component" value="Unassembled WGS sequence"/>
</dbReference>
<gene>
    <name evidence="2" type="ORF">GS399_18080</name>
</gene>
<dbReference type="EMBL" id="WVHT01000011">
    <property type="protein sequence ID" value="MXV52886.1"/>
    <property type="molecule type" value="Genomic_DNA"/>
</dbReference>
<dbReference type="PROSITE" id="PS51257">
    <property type="entry name" value="PROKAR_LIPOPROTEIN"/>
    <property type="match status" value="1"/>
</dbReference>